<accession>A0A0E9SQV5</accession>
<proteinExistence type="predicted"/>
<reference evidence="2" key="2">
    <citation type="journal article" date="2015" name="Fish Shellfish Immunol.">
        <title>Early steps in the European eel (Anguilla anguilla)-Vibrio vulnificus interaction in the gills: Role of the RtxA13 toxin.</title>
        <authorList>
            <person name="Callol A."/>
            <person name="Pajuelo D."/>
            <person name="Ebbesson L."/>
            <person name="Teles M."/>
            <person name="MacKenzie S."/>
            <person name="Amaro C."/>
        </authorList>
    </citation>
    <scope>NUCLEOTIDE SEQUENCE</scope>
</reference>
<evidence type="ECO:0000313" key="2">
    <source>
        <dbReference type="EMBL" id="JAH42888.1"/>
    </source>
</evidence>
<sequence length="23" mass="2780">MRDVETPCYHSSRDRSFYSRATD</sequence>
<dbReference type="EMBL" id="GBXM01065689">
    <property type="protein sequence ID" value="JAH42888.1"/>
    <property type="molecule type" value="Transcribed_RNA"/>
</dbReference>
<name>A0A0E9SQV5_ANGAN</name>
<evidence type="ECO:0000256" key="1">
    <source>
        <dbReference type="SAM" id="MobiDB-lite"/>
    </source>
</evidence>
<organism evidence="2">
    <name type="scientific">Anguilla anguilla</name>
    <name type="common">European freshwater eel</name>
    <name type="synonym">Muraena anguilla</name>
    <dbReference type="NCBI Taxonomy" id="7936"/>
    <lineage>
        <taxon>Eukaryota</taxon>
        <taxon>Metazoa</taxon>
        <taxon>Chordata</taxon>
        <taxon>Craniata</taxon>
        <taxon>Vertebrata</taxon>
        <taxon>Euteleostomi</taxon>
        <taxon>Actinopterygii</taxon>
        <taxon>Neopterygii</taxon>
        <taxon>Teleostei</taxon>
        <taxon>Anguilliformes</taxon>
        <taxon>Anguillidae</taxon>
        <taxon>Anguilla</taxon>
    </lineage>
</organism>
<feature type="region of interest" description="Disordered" evidence="1">
    <location>
        <begin position="1"/>
        <end position="23"/>
    </location>
</feature>
<protein>
    <submittedName>
        <fullName evidence="2">Uncharacterized protein</fullName>
    </submittedName>
</protein>
<dbReference type="AlphaFoldDB" id="A0A0E9SQV5"/>
<reference evidence="2" key="1">
    <citation type="submission" date="2014-11" db="EMBL/GenBank/DDBJ databases">
        <authorList>
            <person name="Amaro Gonzalez C."/>
        </authorList>
    </citation>
    <scope>NUCLEOTIDE SEQUENCE</scope>
</reference>